<dbReference type="InterPro" id="IPR050425">
    <property type="entry name" value="NAD(P)_dehydrat-like"/>
</dbReference>
<proteinExistence type="inferred from homology"/>
<name>A0A0C3G296_PILCF</name>
<dbReference type="PANTHER" id="PTHR10366:SF564">
    <property type="entry name" value="STEROL-4-ALPHA-CARBOXYLATE 3-DEHYDROGENASE, DECARBOXYLATING"/>
    <property type="match status" value="1"/>
</dbReference>
<dbReference type="InParanoid" id="A0A0C3G296"/>
<dbReference type="InterPro" id="IPR001509">
    <property type="entry name" value="Epimerase_deHydtase"/>
</dbReference>
<dbReference type="OrthoDB" id="2735536at2759"/>
<dbReference type="SUPFAM" id="SSF51735">
    <property type="entry name" value="NAD(P)-binding Rossmann-fold domains"/>
    <property type="match status" value="1"/>
</dbReference>
<evidence type="ECO:0000259" key="3">
    <source>
        <dbReference type="Pfam" id="PF01370"/>
    </source>
</evidence>
<evidence type="ECO:0000313" key="4">
    <source>
        <dbReference type="EMBL" id="KIM85999.1"/>
    </source>
</evidence>
<evidence type="ECO:0000313" key="5">
    <source>
        <dbReference type="Proteomes" id="UP000054166"/>
    </source>
</evidence>
<feature type="domain" description="NAD-dependent epimerase/dehydratase" evidence="3">
    <location>
        <begin position="6"/>
        <end position="191"/>
    </location>
</feature>
<protein>
    <recommendedName>
        <fullName evidence="3">NAD-dependent epimerase/dehydratase domain-containing protein</fullName>
    </recommendedName>
</protein>
<dbReference type="AlphaFoldDB" id="A0A0C3G296"/>
<dbReference type="STRING" id="765440.A0A0C3G296"/>
<reference evidence="4 5" key="1">
    <citation type="submission" date="2014-04" db="EMBL/GenBank/DDBJ databases">
        <authorList>
            <consortium name="DOE Joint Genome Institute"/>
            <person name="Kuo A."/>
            <person name="Tarkka M."/>
            <person name="Buscot F."/>
            <person name="Kohler A."/>
            <person name="Nagy L.G."/>
            <person name="Floudas D."/>
            <person name="Copeland A."/>
            <person name="Barry K.W."/>
            <person name="Cichocki N."/>
            <person name="Veneault-Fourrey C."/>
            <person name="LaButti K."/>
            <person name="Lindquist E.A."/>
            <person name="Lipzen A."/>
            <person name="Lundell T."/>
            <person name="Morin E."/>
            <person name="Murat C."/>
            <person name="Sun H."/>
            <person name="Tunlid A."/>
            <person name="Henrissat B."/>
            <person name="Grigoriev I.V."/>
            <person name="Hibbett D.S."/>
            <person name="Martin F."/>
            <person name="Nordberg H.P."/>
            <person name="Cantor M.N."/>
            <person name="Hua S.X."/>
        </authorList>
    </citation>
    <scope>NUCLEOTIDE SEQUENCE [LARGE SCALE GENOMIC DNA]</scope>
    <source>
        <strain evidence="4 5">F 1598</strain>
    </source>
</reference>
<organism evidence="4 5">
    <name type="scientific">Piloderma croceum (strain F 1598)</name>
    <dbReference type="NCBI Taxonomy" id="765440"/>
    <lineage>
        <taxon>Eukaryota</taxon>
        <taxon>Fungi</taxon>
        <taxon>Dikarya</taxon>
        <taxon>Basidiomycota</taxon>
        <taxon>Agaricomycotina</taxon>
        <taxon>Agaricomycetes</taxon>
        <taxon>Agaricomycetidae</taxon>
        <taxon>Atheliales</taxon>
        <taxon>Atheliaceae</taxon>
        <taxon>Piloderma</taxon>
    </lineage>
</organism>
<keyword evidence="1" id="KW-0560">Oxidoreductase</keyword>
<keyword evidence="5" id="KW-1185">Reference proteome</keyword>
<evidence type="ECO:0000256" key="2">
    <source>
        <dbReference type="ARBA" id="ARBA00023445"/>
    </source>
</evidence>
<dbReference type="HOGENOM" id="CLU_007383_9_2_1"/>
<accession>A0A0C3G296</accession>
<dbReference type="EMBL" id="KN832983">
    <property type="protein sequence ID" value="KIM85999.1"/>
    <property type="molecule type" value="Genomic_DNA"/>
</dbReference>
<dbReference type="PANTHER" id="PTHR10366">
    <property type="entry name" value="NAD DEPENDENT EPIMERASE/DEHYDRATASE"/>
    <property type="match status" value="1"/>
</dbReference>
<comment type="similarity">
    <text evidence="2">Belongs to the NAD(P)-dependent epimerase/dehydratase family. Dihydroflavonol-4-reductase subfamily.</text>
</comment>
<evidence type="ECO:0000256" key="1">
    <source>
        <dbReference type="ARBA" id="ARBA00023002"/>
    </source>
</evidence>
<reference evidence="5" key="2">
    <citation type="submission" date="2015-01" db="EMBL/GenBank/DDBJ databases">
        <title>Evolutionary Origins and Diversification of the Mycorrhizal Mutualists.</title>
        <authorList>
            <consortium name="DOE Joint Genome Institute"/>
            <consortium name="Mycorrhizal Genomics Consortium"/>
            <person name="Kohler A."/>
            <person name="Kuo A."/>
            <person name="Nagy L.G."/>
            <person name="Floudas D."/>
            <person name="Copeland A."/>
            <person name="Barry K.W."/>
            <person name="Cichocki N."/>
            <person name="Veneault-Fourrey C."/>
            <person name="LaButti K."/>
            <person name="Lindquist E.A."/>
            <person name="Lipzen A."/>
            <person name="Lundell T."/>
            <person name="Morin E."/>
            <person name="Murat C."/>
            <person name="Riley R."/>
            <person name="Ohm R."/>
            <person name="Sun H."/>
            <person name="Tunlid A."/>
            <person name="Henrissat B."/>
            <person name="Grigoriev I.V."/>
            <person name="Hibbett D.S."/>
            <person name="Martin F."/>
        </authorList>
    </citation>
    <scope>NUCLEOTIDE SEQUENCE [LARGE SCALE GENOMIC DNA]</scope>
    <source>
        <strain evidence="5">F 1598</strain>
    </source>
</reference>
<dbReference type="Gene3D" id="3.40.50.720">
    <property type="entry name" value="NAD(P)-binding Rossmann-like Domain"/>
    <property type="match status" value="1"/>
</dbReference>
<dbReference type="GO" id="GO:0016616">
    <property type="term" value="F:oxidoreductase activity, acting on the CH-OH group of donors, NAD or NADP as acceptor"/>
    <property type="evidence" value="ECO:0007669"/>
    <property type="project" value="TreeGrafter"/>
</dbReference>
<sequence>MSAQLIFVTGANGFLGSHVIHQLLENGYRVRGTARGEAKVALVREIFASYGDKFKAVAVDDIAVDDISEHLQGVHAVIHVAAPVPSKRNPKVLLDGALAGTLNVFRQVEKAGIMKIIYTSSLGTVLNPSGSLTDKDWNPVTEEETLIASPVAAYMGAKTLAEKAVWKFADEHKDVDITVLNPPYLFGPFIPGFRIPKPDYGALSTNLHIYHILTKKGRAFPQLAGSADIRDVARIHVGALTSAPESSVGRKRLLISSPYDGNYKEAVLFIADAHPELRDRLVDANTAPQFPADKLLVDLKRVEDITGVKVDSYYTWKETILDTIDSLLAVEKSWVSQGYEIEIPALEDYGI</sequence>
<dbReference type="Proteomes" id="UP000054166">
    <property type="component" value="Unassembled WGS sequence"/>
</dbReference>
<gene>
    <name evidence="4" type="ORF">PILCRDRAFT_776084</name>
</gene>
<dbReference type="InterPro" id="IPR036291">
    <property type="entry name" value="NAD(P)-bd_dom_sf"/>
</dbReference>
<dbReference type="Pfam" id="PF01370">
    <property type="entry name" value="Epimerase"/>
    <property type="match status" value="1"/>
</dbReference>